<dbReference type="InterPro" id="IPR011990">
    <property type="entry name" value="TPR-like_helical_dom_sf"/>
</dbReference>
<evidence type="ECO:0000313" key="1">
    <source>
        <dbReference type="EMBL" id="QQN58695.1"/>
    </source>
</evidence>
<dbReference type="SUPFAM" id="SSF48452">
    <property type="entry name" value="TPR-like"/>
    <property type="match status" value="1"/>
</dbReference>
<name>A0A7T7UYS2_9FLAO</name>
<sequence length="538" mass="59867">MKNKWIYKIAVVLSLGFITISCNRDDALLSNPNSRSEDALIPPSLILNHITSNLIKSDEMPFSQAHKTNQYFVSNYSYYWGSNSYSWTDSGNEYDIYLYSVKMEDQAKKLGDQAQISFYTSLSKFFKAYSSIWLSQRVGDIPMSEAGNALNLTPKYDSQKDVFKNALNLLSEANTSLGTTITTYPALKNTVADASGDIFGLTYFQWQKVINTYRLRVLISLSKRQSDTPDLNIKGQFAAILNNPVLNPLMESISDNMLYKFNASYNPYPVYTSRSYTYGANIAKTILDITTSTKDPRTFVFATPAPAKYRVGGVPFSSFSAYVGASTNTAQSVLFAGTDTAGSTTTDKGDYSYINYKRYFSSQDGSTAEPYVLIGYSEMCFNIAEALNRGWASGDAGDWYTKGINASLSFYKLSNGSSISIGDRLGGTLGNVTVDTNTFLSNVAYLGNTAEGLKQILTQKYVSLFCNSGFEAFYNWRRTGFPEFQQGGVGIGTPNNMLPYRWTYPQGEITYNSTNYQNAVQSQYGGNDDITKMMWLLK</sequence>
<dbReference type="Gene3D" id="1.25.40.390">
    <property type="match status" value="1"/>
</dbReference>
<dbReference type="OrthoDB" id="725917at2"/>
<proteinExistence type="predicted"/>
<keyword evidence="1" id="KW-0449">Lipoprotein</keyword>
<gene>
    <name evidence="1" type="ORF">I6H88_20090</name>
</gene>
<dbReference type="PROSITE" id="PS51257">
    <property type="entry name" value="PROKAR_LIPOPROTEIN"/>
    <property type="match status" value="1"/>
</dbReference>
<organism evidence="1 2">
    <name type="scientific">Elizabethkingia bruuniana</name>
    <dbReference type="NCBI Taxonomy" id="1756149"/>
    <lineage>
        <taxon>Bacteria</taxon>
        <taxon>Pseudomonadati</taxon>
        <taxon>Bacteroidota</taxon>
        <taxon>Flavobacteriia</taxon>
        <taxon>Flavobacteriales</taxon>
        <taxon>Weeksellaceae</taxon>
        <taxon>Elizabethkingia</taxon>
    </lineage>
</organism>
<accession>A0A7T7UYS2</accession>
<dbReference type="RefSeq" id="WP_034870479.1">
    <property type="nucleotide sequence ID" value="NZ_CBCSDR010000001.1"/>
</dbReference>
<dbReference type="AlphaFoldDB" id="A0A7T7UYS2"/>
<evidence type="ECO:0000313" key="2">
    <source>
        <dbReference type="Proteomes" id="UP000595426"/>
    </source>
</evidence>
<dbReference type="Proteomes" id="UP000595426">
    <property type="component" value="Chromosome"/>
</dbReference>
<keyword evidence="2" id="KW-1185">Reference proteome</keyword>
<reference evidence="1 2" key="1">
    <citation type="submission" date="2020-12" db="EMBL/GenBank/DDBJ databases">
        <title>FDA dAtabase for Regulatory Grade micrObial Sequences (FDA-ARGOS): Supporting development and validation of Infectious Disease Dx tests.</title>
        <authorList>
            <person name="Kerrigan L."/>
            <person name="Long C."/>
            <person name="Tallon L."/>
            <person name="Sadzewicz L."/>
            <person name="Zhao X."/>
            <person name="Boylan J."/>
            <person name="Ott S."/>
            <person name="Bowen H."/>
            <person name="Vavikolanu K."/>
            <person name="Mehta A."/>
            <person name="Aluvathingal J."/>
            <person name="Nadendla S."/>
            <person name="Yan Y."/>
            <person name="Sichtig H."/>
        </authorList>
    </citation>
    <scope>NUCLEOTIDE SEQUENCE [LARGE SCALE GENOMIC DNA]</scope>
    <source>
        <strain evidence="1 2">FDAARGOS_1031</strain>
    </source>
</reference>
<dbReference type="KEGG" id="egm:AYC65_09365"/>
<dbReference type="EMBL" id="CP067018">
    <property type="protein sequence ID" value="QQN58695.1"/>
    <property type="molecule type" value="Genomic_DNA"/>
</dbReference>
<protein>
    <submittedName>
        <fullName evidence="1">SusD/RagB family nutrient-binding outer membrane lipoprotein</fullName>
    </submittedName>
</protein>
<dbReference type="GeneID" id="93133114"/>
<dbReference type="InterPro" id="IPR041662">
    <property type="entry name" value="SusD-like_2"/>
</dbReference>
<dbReference type="Pfam" id="PF12771">
    <property type="entry name" value="SusD-like_2"/>
    <property type="match status" value="1"/>
</dbReference>